<comment type="caution">
    <text evidence="1">The sequence shown here is derived from an EMBL/GenBank/DDBJ whole genome shotgun (WGS) entry which is preliminary data.</text>
</comment>
<sequence length="57" mass="6196">MNRIRLIRLVLEDERDATTEISIPGPGDLAHVAVVFEVVFGALGLEVESPAENEAVH</sequence>
<dbReference type="RefSeq" id="WP_162851255.1">
    <property type="nucleotide sequence ID" value="NZ_MWIN01000018.1"/>
</dbReference>
<organism evidence="1 2">
    <name type="scientific">Panacagrimonas perspica</name>
    <dbReference type="NCBI Taxonomy" id="381431"/>
    <lineage>
        <taxon>Bacteria</taxon>
        <taxon>Pseudomonadati</taxon>
        <taxon>Pseudomonadota</taxon>
        <taxon>Gammaproteobacteria</taxon>
        <taxon>Nevskiales</taxon>
        <taxon>Nevskiaceae</taxon>
        <taxon>Panacagrimonas</taxon>
    </lineage>
</organism>
<dbReference type="EMBL" id="SOBT01000009">
    <property type="protein sequence ID" value="TDU28910.1"/>
    <property type="molecule type" value="Genomic_DNA"/>
</dbReference>
<gene>
    <name evidence="1" type="ORF">DFR24_3290</name>
</gene>
<proteinExistence type="predicted"/>
<dbReference type="AlphaFoldDB" id="A0A4R7P749"/>
<accession>A0A4R7P749</accession>
<evidence type="ECO:0000313" key="1">
    <source>
        <dbReference type="EMBL" id="TDU28910.1"/>
    </source>
</evidence>
<dbReference type="Proteomes" id="UP000295341">
    <property type="component" value="Unassembled WGS sequence"/>
</dbReference>
<protein>
    <submittedName>
        <fullName evidence="1">Uncharacterized protein</fullName>
    </submittedName>
</protein>
<evidence type="ECO:0000313" key="2">
    <source>
        <dbReference type="Proteomes" id="UP000295341"/>
    </source>
</evidence>
<reference evidence="1 2" key="1">
    <citation type="submission" date="2019-03" db="EMBL/GenBank/DDBJ databases">
        <title>Genomic Encyclopedia of Type Strains, Phase IV (KMG-IV): sequencing the most valuable type-strain genomes for metagenomic binning, comparative biology and taxonomic classification.</title>
        <authorList>
            <person name="Goeker M."/>
        </authorList>
    </citation>
    <scope>NUCLEOTIDE SEQUENCE [LARGE SCALE GENOMIC DNA]</scope>
    <source>
        <strain evidence="1 2">DSM 26377</strain>
    </source>
</reference>
<name>A0A4R7P749_9GAMM</name>
<keyword evidence="2" id="KW-1185">Reference proteome</keyword>